<dbReference type="Proteomes" id="UP000887565">
    <property type="component" value="Unplaced"/>
</dbReference>
<name>A0A915KJY2_ROMCU</name>
<organism evidence="1 2">
    <name type="scientific">Romanomermis culicivorax</name>
    <name type="common">Nematode worm</name>
    <dbReference type="NCBI Taxonomy" id="13658"/>
    <lineage>
        <taxon>Eukaryota</taxon>
        <taxon>Metazoa</taxon>
        <taxon>Ecdysozoa</taxon>
        <taxon>Nematoda</taxon>
        <taxon>Enoplea</taxon>
        <taxon>Dorylaimia</taxon>
        <taxon>Mermithida</taxon>
        <taxon>Mermithoidea</taxon>
        <taxon>Mermithidae</taxon>
        <taxon>Romanomermis</taxon>
    </lineage>
</organism>
<protein>
    <submittedName>
        <fullName evidence="2">Uncharacterized protein</fullName>
    </submittedName>
</protein>
<keyword evidence="1" id="KW-1185">Reference proteome</keyword>
<evidence type="ECO:0000313" key="2">
    <source>
        <dbReference type="WBParaSite" id="nRc.2.0.1.t38321-RA"/>
    </source>
</evidence>
<reference evidence="2" key="1">
    <citation type="submission" date="2022-11" db="UniProtKB">
        <authorList>
            <consortium name="WormBaseParasite"/>
        </authorList>
    </citation>
    <scope>IDENTIFICATION</scope>
</reference>
<accession>A0A915KJY2</accession>
<evidence type="ECO:0000313" key="1">
    <source>
        <dbReference type="Proteomes" id="UP000887565"/>
    </source>
</evidence>
<dbReference type="WBParaSite" id="nRc.2.0.1.t38321-RA">
    <property type="protein sequence ID" value="nRc.2.0.1.t38321-RA"/>
    <property type="gene ID" value="nRc.2.0.1.g38321"/>
</dbReference>
<proteinExistence type="predicted"/>
<sequence length="63" mass="6756">MLNHRCRQWTLPAALWRKPVPTCGPQQFVATSPTTTTTGAQTLAAIAQQQPVAKAFGEPLPAV</sequence>
<dbReference type="AlphaFoldDB" id="A0A915KJY2"/>